<evidence type="ECO:0000313" key="4">
    <source>
        <dbReference type="EMBL" id="GIY69833.1"/>
    </source>
</evidence>
<sequence>MIVSEKLEAEEAMTKLYSTAKRFSQRYISPLVLRQIYRLYCKWRGLVRNRNGWWDSRKDERRIYAFDSCILHYLLERCFWVHYGDNKVVAHLLAILFELDGHLGKIFDFSLLSSGRKHWRTKYHDHEQGRNTMLKLSAEDFFMESTWKNEALDAELVKPLDYFLEHAYKRRVLFNNKRFAEQFIVHSIKTILGRRFSLLCHPCAMSFKCPEILPKLLRHGLFVNAGPKDENVGKLITGIIGIYATSGLEAIPLQILEMGNVLLRAVKSVDPDVLMKCQRIRNRTPLVQKLLTNVVETDVLPKLRIRCGGPQELQHICRCVIRKCLYESWQLPTGICFLPLPTLMKEYINLKLD</sequence>
<accession>A0AAV4VIA0</accession>
<evidence type="ECO:0000256" key="2">
    <source>
        <dbReference type="ARBA" id="ARBA00023043"/>
    </source>
</evidence>
<dbReference type="AlphaFoldDB" id="A0AAV4VIA0"/>
<dbReference type="InterPro" id="IPR036036">
    <property type="entry name" value="SOCS_box-like_dom_sf"/>
</dbReference>
<dbReference type="PROSITE" id="PS50225">
    <property type="entry name" value="SOCS"/>
    <property type="match status" value="1"/>
</dbReference>
<dbReference type="InterPro" id="IPR001496">
    <property type="entry name" value="SOCS_box"/>
</dbReference>
<dbReference type="PANTHER" id="PTHR20966">
    <property type="entry name" value="ANKYRIN REPEAT AND SOCS BOX PROTEIN 17"/>
    <property type="match status" value="1"/>
</dbReference>
<evidence type="ECO:0000256" key="1">
    <source>
        <dbReference type="ARBA" id="ARBA00022786"/>
    </source>
</evidence>
<keyword evidence="2" id="KW-0040">ANK repeat</keyword>
<feature type="domain" description="SOCS box" evidence="3">
    <location>
        <begin position="303"/>
        <end position="348"/>
    </location>
</feature>
<dbReference type="InterPro" id="IPR039147">
    <property type="entry name" value="ASB17"/>
</dbReference>
<comment type="caution">
    <text evidence="4">The sequence shown here is derived from an EMBL/GenBank/DDBJ whole genome shotgun (WGS) entry which is preliminary data.</text>
</comment>
<dbReference type="Gene3D" id="1.10.750.20">
    <property type="entry name" value="SOCS box"/>
    <property type="match status" value="1"/>
</dbReference>
<organism evidence="4 5">
    <name type="scientific">Caerostris darwini</name>
    <dbReference type="NCBI Taxonomy" id="1538125"/>
    <lineage>
        <taxon>Eukaryota</taxon>
        <taxon>Metazoa</taxon>
        <taxon>Ecdysozoa</taxon>
        <taxon>Arthropoda</taxon>
        <taxon>Chelicerata</taxon>
        <taxon>Arachnida</taxon>
        <taxon>Araneae</taxon>
        <taxon>Araneomorphae</taxon>
        <taxon>Entelegynae</taxon>
        <taxon>Araneoidea</taxon>
        <taxon>Araneidae</taxon>
        <taxon>Caerostris</taxon>
    </lineage>
</organism>
<dbReference type="EMBL" id="BPLQ01013114">
    <property type="protein sequence ID" value="GIY69833.1"/>
    <property type="molecule type" value="Genomic_DNA"/>
</dbReference>
<keyword evidence="5" id="KW-1185">Reference proteome</keyword>
<proteinExistence type="predicted"/>
<evidence type="ECO:0000259" key="3">
    <source>
        <dbReference type="PROSITE" id="PS50225"/>
    </source>
</evidence>
<dbReference type="GO" id="GO:0035556">
    <property type="term" value="P:intracellular signal transduction"/>
    <property type="evidence" value="ECO:0007669"/>
    <property type="project" value="InterPro"/>
</dbReference>
<name>A0AAV4VIA0_9ARAC</name>
<gene>
    <name evidence="4" type="primary">AVEN_177606_1</name>
    <name evidence="4" type="ORF">CDAR_174051</name>
</gene>
<dbReference type="Pfam" id="PF07525">
    <property type="entry name" value="SOCS_box"/>
    <property type="match status" value="1"/>
</dbReference>
<dbReference type="SUPFAM" id="SSF158235">
    <property type="entry name" value="SOCS box-like"/>
    <property type="match status" value="1"/>
</dbReference>
<evidence type="ECO:0000313" key="5">
    <source>
        <dbReference type="Proteomes" id="UP001054837"/>
    </source>
</evidence>
<dbReference type="CDD" id="cd03587">
    <property type="entry name" value="SOCS"/>
    <property type="match status" value="1"/>
</dbReference>
<dbReference type="PANTHER" id="PTHR20966:SF2">
    <property type="entry name" value="ANKYRIN REPEAT AND SOCS BOX PROTEIN 17"/>
    <property type="match status" value="1"/>
</dbReference>
<dbReference type="SMART" id="SM00969">
    <property type="entry name" value="SOCS_box"/>
    <property type="match status" value="1"/>
</dbReference>
<protein>
    <submittedName>
        <fullName evidence="4">Ankyrin repeat and SOCS box protein 17</fullName>
    </submittedName>
</protein>
<dbReference type="Proteomes" id="UP001054837">
    <property type="component" value="Unassembled WGS sequence"/>
</dbReference>
<reference evidence="4 5" key="1">
    <citation type="submission" date="2021-06" db="EMBL/GenBank/DDBJ databases">
        <title>Caerostris darwini draft genome.</title>
        <authorList>
            <person name="Kono N."/>
            <person name="Arakawa K."/>
        </authorList>
    </citation>
    <scope>NUCLEOTIDE SEQUENCE [LARGE SCALE GENOMIC DNA]</scope>
</reference>
<keyword evidence="1" id="KW-0833">Ubl conjugation pathway</keyword>